<proteinExistence type="predicted"/>
<accession>A0A840FUC7</accession>
<dbReference type="SUPFAM" id="SSF103247">
    <property type="entry name" value="TT1751-like"/>
    <property type="match status" value="1"/>
</dbReference>
<evidence type="ECO:0000313" key="3">
    <source>
        <dbReference type="EMBL" id="MBB4245677.1"/>
    </source>
</evidence>
<reference evidence="3 4" key="1">
    <citation type="submission" date="2020-08" db="EMBL/GenBank/DDBJ databases">
        <title>Genome sequencing of Purple Non-Sulfur Bacteria from various extreme environments.</title>
        <authorList>
            <person name="Mayer M."/>
        </authorList>
    </citation>
    <scope>NUCLEOTIDE SEQUENCE [LARGE SCALE GENOMIC DNA]</scope>
    <source>
        <strain evidence="3 4">2761</strain>
    </source>
</reference>
<comment type="caution">
    <text evidence="3">The sequence shown here is derived from an EMBL/GenBank/DDBJ whole genome shotgun (WGS) entry which is preliminary data.</text>
</comment>
<dbReference type="Pfam" id="PF03625">
    <property type="entry name" value="DUF302"/>
    <property type="match status" value="1"/>
</dbReference>
<feature type="chain" id="PRO_5032452729" evidence="1">
    <location>
        <begin position="27"/>
        <end position="167"/>
    </location>
</feature>
<dbReference type="InterPro" id="IPR035923">
    <property type="entry name" value="TT1751-like_sf"/>
</dbReference>
<evidence type="ECO:0000259" key="2">
    <source>
        <dbReference type="Pfam" id="PF03625"/>
    </source>
</evidence>
<dbReference type="InterPro" id="IPR005180">
    <property type="entry name" value="DUF302"/>
</dbReference>
<dbReference type="AlphaFoldDB" id="A0A840FUC7"/>
<keyword evidence="1" id="KW-0732">Signal</keyword>
<keyword evidence="4" id="KW-1185">Reference proteome</keyword>
<dbReference type="OrthoDB" id="7363179at2"/>
<evidence type="ECO:0000256" key="1">
    <source>
        <dbReference type="SAM" id="SignalP"/>
    </source>
</evidence>
<feature type="signal peptide" evidence="1">
    <location>
        <begin position="1"/>
        <end position="26"/>
    </location>
</feature>
<protein>
    <submittedName>
        <fullName evidence="3">Uncharacterized protein (DUF302 family)</fullName>
    </submittedName>
</protein>
<dbReference type="EMBL" id="JACIGE010000001">
    <property type="protein sequence ID" value="MBB4245677.1"/>
    <property type="molecule type" value="Genomic_DNA"/>
</dbReference>
<dbReference type="Proteomes" id="UP000587070">
    <property type="component" value="Unassembled WGS sequence"/>
</dbReference>
<gene>
    <name evidence="3" type="ORF">GGD90_000026</name>
</gene>
<feature type="domain" description="DUF302" evidence="2">
    <location>
        <begin position="77"/>
        <end position="126"/>
    </location>
</feature>
<evidence type="ECO:0000313" key="4">
    <source>
        <dbReference type="Proteomes" id="UP000587070"/>
    </source>
</evidence>
<dbReference type="RefSeq" id="WP_153117151.1">
    <property type="nucleotide sequence ID" value="NZ_JACIGE010000001.1"/>
</dbReference>
<name>A0A840FUC7_RHOTE</name>
<organism evidence="3 4">
    <name type="scientific">Rhodocyclus tenuis</name>
    <name type="common">Rhodospirillum tenue</name>
    <dbReference type="NCBI Taxonomy" id="1066"/>
    <lineage>
        <taxon>Bacteria</taxon>
        <taxon>Pseudomonadati</taxon>
        <taxon>Pseudomonadota</taxon>
        <taxon>Betaproteobacteria</taxon>
        <taxon>Rhodocyclales</taxon>
        <taxon>Rhodocyclaceae</taxon>
        <taxon>Rhodocyclus</taxon>
    </lineage>
</organism>
<dbReference type="Gene3D" id="3.30.310.70">
    <property type="entry name" value="TT1751-like domain"/>
    <property type="match status" value="1"/>
</dbReference>
<sequence length="167" mass="18010">MPSDRGKRWRRRLLALACCLSGVAAAAEDVVAERLAGTDFRTVHELLVESIEAEGLRVREVIPFNAMLERTAPAFGRVGSPFAEAEIVQFCSSALAWQMLGEDPEQIALCPMSIAVFVPRGEAAVVTLVYRSPGQASAGRLAAGRLLRRLLDQVGEALRQRGGPPAQ</sequence>